<dbReference type="EMBL" id="UINC01068889">
    <property type="protein sequence ID" value="SVC01847.1"/>
    <property type="molecule type" value="Genomic_DNA"/>
</dbReference>
<gene>
    <name evidence="1" type="ORF">METZ01_LOCUS254701</name>
</gene>
<name>A0A382IRM2_9ZZZZ</name>
<evidence type="ECO:0000313" key="1">
    <source>
        <dbReference type="EMBL" id="SVC01847.1"/>
    </source>
</evidence>
<accession>A0A382IRM2</accession>
<sequence>MGKTEAQLRIQLNRCQRQTEKKNSTQNAILFEG</sequence>
<reference evidence="1" key="1">
    <citation type="submission" date="2018-05" db="EMBL/GenBank/DDBJ databases">
        <authorList>
            <person name="Lanie J.A."/>
            <person name="Ng W.-L."/>
            <person name="Kazmierczak K.M."/>
            <person name="Andrzejewski T.M."/>
            <person name="Davidsen T.M."/>
            <person name="Wayne K.J."/>
            <person name="Tettelin H."/>
            <person name="Glass J.I."/>
            <person name="Rusch D."/>
            <person name="Podicherti R."/>
            <person name="Tsui H.-C.T."/>
            <person name="Winkler M.E."/>
        </authorList>
    </citation>
    <scope>NUCLEOTIDE SEQUENCE</scope>
</reference>
<protein>
    <submittedName>
        <fullName evidence="1">Uncharacterized protein</fullName>
    </submittedName>
</protein>
<dbReference type="AlphaFoldDB" id="A0A382IRM2"/>
<organism evidence="1">
    <name type="scientific">marine metagenome</name>
    <dbReference type="NCBI Taxonomy" id="408172"/>
    <lineage>
        <taxon>unclassified sequences</taxon>
        <taxon>metagenomes</taxon>
        <taxon>ecological metagenomes</taxon>
    </lineage>
</organism>
<proteinExistence type="predicted"/>